<dbReference type="PANTHER" id="PTHR44051:SF20">
    <property type="entry name" value="GLUTATHIONE TRANSFERASE 1 (EUROFUNG)"/>
    <property type="match status" value="1"/>
</dbReference>
<dbReference type="AlphaFoldDB" id="A0A1Y1ZUK0"/>
<evidence type="ECO:0000313" key="7">
    <source>
        <dbReference type="Proteomes" id="UP000193144"/>
    </source>
</evidence>
<comment type="similarity">
    <text evidence="1">Belongs to the GST superfamily.</text>
</comment>
<dbReference type="Gene3D" id="3.40.30.10">
    <property type="entry name" value="Glutaredoxin"/>
    <property type="match status" value="1"/>
</dbReference>
<dbReference type="InterPro" id="IPR004045">
    <property type="entry name" value="Glutathione_S-Trfase_N"/>
</dbReference>
<evidence type="ECO:0000256" key="3">
    <source>
        <dbReference type="ARBA" id="ARBA00022679"/>
    </source>
</evidence>
<dbReference type="GO" id="GO:0004364">
    <property type="term" value="F:glutathione transferase activity"/>
    <property type="evidence" value="ECO:0007669"/>
    <property type="project" value="UniProtKB-EC"/>
</dbReference>
<reference evidence="6 7" key="1">
    <citation type="submission" date="2016-07" db="EMBL/GenBank/DDBJ databases">
        <title>Pervasive Adenine N6-methylation of Active Genes in Fungi.</title>
        <authorList>
            <consortium name="DOE Joint Genome Institute"/>
            <person name="Mondo S.J."/>
            <person name="Dannebaum R.O."/>
            <person name="Kuo R.C."/>
            <person name="Labutti K."/>
            <person name="Haridas S."/>
            <person name="Kuo A."/>
            <person name="Salamov A."/>
            <person name="Ahrendt S.R."/>
            <person name="Lipzen A."/>
            <person name="Sullivan W."/>
            <person name="Andreopoulos W.B."/>
            <person name="Clum A."/>
            <person name="Lindquist E."/>
            <person name="Daum C."/>
            <person name="Ramamoorthy G.K."/>
            <person name="Gryganskyi A."/>
            <person name="Culley D."/>
            <person name="Magnuson J.K."/>
            <person name="James T.Y."/>
            <person name="O'Malley M.A."/>
            <person name="Stajich J.E."/>
            <person name="Spatafora J.W."/>
            <person name="Visel A."/>
            <person name="Grigoriev I.V."/>
        </authorList>
    </citation>
    <scope>NUCLEOTIDE SEQUENCE [LARGE SCALE GENOMIC DNA]</scope>
    <source>
        <strain evidence="6 7">CBS 115471</strain>
    </source>
</reference>
<organism evidence="6 7">
    <name type="scientific">Clohesyomyces aquaticus</name>
    <dbReference type="NCBI Taxonomy" id="1231657"/>
    <lineage>
        <taxon>Eukaryota</taxon>
        <taxon>Fungi</taxon>
        <taxon>Dikarya</taxon>
        <taxon>Ascomycota</taxon>
        <taxon>Pezizomycotina</taxon>
        <taxon>Dothideomycetes</taxon>
        <taxon>Pleosporomycetidae</taxon>
        <taxon>Pleosporales</taxon>
        <taxon>Lindgomycetaceae</taxon>
        <taxon>Clohesyomyces</taxon>
    </lineage>
</organism>
<evidence type="ECO:0000259" key="5">
    <source>
        <dbReference type="PROSITE" id="PS50405"/>
    </source>
</evidence>
<dbReference type="OrthoDB" id="2789670at2759"/>
<name>A0A1Y1ZUK0_9PLEO</name>
<dbReference type="PROSITE" id="PS50405">
    <property type="entry name" value="GST_CTER"/>
    <property type="match status" value="1"/>
</dbReference>
<feature type="domain" description="GST C-terminal" evidence="5">
    <location>
        <begin position="109"/>
        <end position="240"/>
    </location>
</feature>
<evidence type="ECO:0000256" key="1">
    <source>
        <dbReference type="ARBA" id="ARBA00007409"/>
    </source>
</evidence>
<proteinExistence type="inferred from homology"/>
<dbReference type="STRING" id="1231657.A0A1Y1ZUK0"/>
<dbReference type="SUPFAM" id="SSF47616">
    <property type="entry name" value="GST C-terminal domain-like"/>
    <property type="match status" value="1"/>
</dbReference>
<sequence>MNDTSNSVARRVHEDKVVLYVVKSTPTSGANVVKVLILIESLNIPHHIEVVASTKTDPSFHKISPTRMVPALESIETQNGKKLNVFESSSCLEFLVDKYDLDGAFGGKTLWERTQIRNWLMMHTSGLGATAKLWLTLKRLPHGLDGGKSMEPAITFLTDALETQYTILDSRLSEATQSFIALPDRPTIADFATLPFANSEVAAMAGIDLIFWPNLKSWGDRMCQLPAVAVAMKRVTEFGA</sequence>
<gene>
    <name evidence="6" type="ORF">BCR34DRAFT_249159</name>
</gene>
<dbReference type="InterPro" id="IPR036249">
    <property type="entry name" value="Thioredoxin-like_sf"/>
</dbReference>
<dbReference type="Gene3D" id="1.20.1050.10">
    <property type="match status" value="1"/>
</dbReference>
<dbReference type="InterPro" id="IPR010987">
    <property type="entry name" value="Glutathione-S-Trfase_C-like"/>
</dbReference>
<comment type="caution">
    <text evidence="6">The sequence shown here is derived from an EMBL/GenBank/DDBJ whole genome shotgun (WGS) entry which is preliminary data.</text>
</comment>
<keyword evidence="7" id="KW-1185">Reference proteome</keyword>
<dbReference type="InterPro" id="IPR036282">
    <property type="entry name" value="Glutathione-S-Trfase_C_sf"/>
</dbReference>
<evidence type="ECO:0000313" key="6">
    <source>
        <dbReference type="EMBL" id="ORY13908.1"/>
    </source>
</evidence>
<evidence type="ECO:0000256" key="4">
    <source>
        <dbReference type="ARBA" id="ARBA00047960"/>
    </source>
</evidence>
<dbReference type="Pfam" id="PF13409">
    <property type="entry name" value="GST_N_2"/>
    <property type="match status" value="1"/>
</dbReference>
<dbReference type="SUPFAM" id="SSF52833">
    <property type="entry name" value="Thioredoxin-like"/>
    <property type="match status" value="1"/>
</dbReference>
<protein>
    <recommendedName>
        <fullName evidence="2">glutathione transferase</fullName>
        <ecNumber evidence="2">2.5.1.18</ecNumber>
    </recommendedName>
</protein>
<dbReference type="EC" id="2.5.1.18" evidence="2"/>
<accession>A0A1Y1ZUK0</accession>
<evidence type="ECO:0000256" key="2">
    <source>
        <dbReference type="ARBA" id="ARBA00012452"/>
    </source>
</evidence>
<dbReference type="EMBL" id="MCFA01000037">
    <property type="protein sequence ID" value="ORY13908.1"/>
    <property type="molecule type" value="Genomic_DNA"/>
</dbReference>
<keyword evidence="3" id="KW-0808">Transferase</keyword>
<dbReference type="Proteomes" id="UP000193144">
    <property type="component" value="Unassembled WGS sequence"/>
</dbReference>
<dbReference type="PANTHER" id="PTHR44051">
    <property type="entry name" value="GLUTATHIONE S-TRANSFERASE-RELATED"/>
    <property type="match status" value="1"/>
</dbReference>
<comment type="catalytic activity">
    <reaction evidence="4">
        <text>RX + glutathione = an S-substituted glutathione + a halide anion + H(+)</text>
        <dbReference type="Rhea" id="RHEA:16437"/>
        <dbReference type="ChEBI" id="CHEBI:15378"/>
        <dbReference type="ChEBI" id="CHEBI:16042"/>
        <dbReference type="ChEBI" id="CHEBI:17792"/>
        <dbReference type="ChEBI" id="CHEBI:57925"/>
        <dbReference type="ChEBI" id="CHEBI:90779"/>
        <dbReference type="EC" id="2.5.1.18"/>
    </reaction>
</comment>